<sequence>MHEKEELCQRIVSIYPDIGLCGIDVDVEFDESKKVWAVHLTRNGHHLTHFLDIPEADACLEGKQCVALGLDIAQLRKNIEGQGF</sequence>
<accession>A0A1M5TQ09</accession>
<evidence type="ECO:0000313" key="2">
    <source>
        <dbReference type="Proteomes" id="UP000184139"/>
    </source>
</evidence>
<protein>
    <submittedName>
        <fullName evidence="1">Uncharacterized protein</fullName>
    </submittedName>
</protein>
<keyword evidence="2" id="KW-1185">Reference proteome</keyword>
<evidence type="ECO:0000313" key="1">
    <source>
        <dbReference type="EMBL" id="SHH52789.1"/>
    </source>
</evidence>
<name>A0A1M5TQ09_9BACT</name>
<reference evidence="1 2" key="1">
    <citation type="submission" date="2016-11" db="EMBL/GenBank/DDBJ databases">
        <authorList>
            <person name="Jaros S."/>
            <person name="Januszkiewicz K."/>
            <person name="Wedrychowicz H."/>
        </authorList>
    </citation>
    <scope>NUCLEOTIDE SEQUENCE [LARGE SCALE GENOMIC DNA]</scope>
    <source>
        <strain evidence="1 2">DSM 9705</strain>
    </source>
</reference>
<dbReference type="EMBL" id="FQXS01000003">
    <property type="protein sequence ID" value="SHH52789.1"/>
    <property type="molecule type" value="Genomic_DNA"/>
</dbReference>
<dbReference type="AlphaFoldDB" id="A0A1M5TQ09"/>
<gene>
    <name evidence="1" type="ORF">SAMN02745124_00848</name>
</gene>
<dbReference type="OrthoDB" id="5432324at2"/>
<organism evidence="1 2">
    <name type="scientific">Desulfofustis glycolicus DSM 9705</name>
    <dbReference type="NCBI Taxonomy" id="1121409"/>
    <lineage>
        <taxon>Bacteria</taxon>
        <taxon>Pseudomonadati</taxon>
        <taxon>Thermodesulfobacteriota</taxon>
        <taxon>Desulfobulbia</taxon>
        <taxon>Desulfobulbales</taxon>
        <taxon>Desulfocapsaceae</taxon>
        <taxon>Desulfofustis</taxon>
    </lineage>
</organism>
<dbReference type="RefSeq" id="WP_073373576.1">
    <property type="nucleotide sequence ID" value="NZ_FQXS01000003.1"/>
</dbReference>
<dbReference type="Proteomes" id="UP000184139">
    <property type="component" value="Unassembled WGS sequence"/>
</dbReference>
<dbReference type="STRING" id="1121409.SAMN02745124_00848"/>
<proteinExistence type="predicted"/>